<evidence type="ECO:0000256" key="2">
    <source>
        <dbReference type="ARBA" id="ARBA00016689"/>
    </source>
</evidence>
<dbReference type="InterPro" id="IPR036390">
    <property type="entry name" value="WH_DNA-bd_sf"/>
</dbReference>
<dbReference type="RefSeq" id="XP_004830806.1">
    <property type="nucleotide sequence ID" value="XM_004830749.1"/>
</dbReference>
<comment type="similarity">
    <text evidence="1">Belongs to the RNA polymerase beta chain family.</text>
</comment>
<dbReference type="PANTHER" id="PTHR12949">
    <property type="entry name" value="RNA POLYMERASE III DNA DIRECTED -RELATED"/>
    <property type="match status" value="1"/>
</dbReference>
<dbReference type="InterPro" id="IPR039748">
    <property type="entry name" value="RPC3"/>
</dbReference>
<dbReference type="GO" id="GO:0005666">
    <property type="term" value="C:RNA polymerase III complex"/>
    <property type="evidence" value="ECO:0007669"/>
    <property type="project" value="UniProtKB-UniRule"/>
</dbReference>
<comment type="subunit">
    <text evidence="3">Component of the RNA polymerase III (Pol III) complex consisting of 17 subunits.</text>
</comment>
<reference evidence="5 6" key="1">
    <citation type="journal article" date="2012" name="BMC Genomics">
        <title>Comparative genomic analysis and phylogenetic position of Theileria equi.</title>
        <authorList>
            <person name="Kappmeyer L.S."/>
            <person name="Thiagarajan M."/>
            <person name="Herndon D.R."/>
            <person name="Ramsay J.D."/>
            <person name="Caler E."/>
            <person name="Djikeng A."/>
            <person name="Gillespie J.J."/>
            <person name="Lau A.O."/>
            <person name="Roalson E.H."/>
            <person name="Silva J.C."/>
            <person name="Silva M.G."/>
            <person name="Suarez C.E."/>
            <person name="Ueti M.W."/>
            <person name="Nene V.M."/>
            <person name="Mealey R.H."/>
            <person name="Knowles D.P."/>
            <person name="Brayton K.A."/>
        </authorList>
    </citation>
    <scope>NUCLEOTIDE SEQUENCE [LARGE SCALE GENOMIC DNA]</scope>
    <source>
        <strain evidence="5 6">WA</strain>
    </source>
</reference>
<dbReference type="GeneID" id="15805415"/>
<protein>
    <recommendedName>
        <fullName evidence="2 3">DNA-directed RNA polymerase III subunit RPC3</fullName>
        <shortName evidence="3">RNA polymerase III subunit C3</shortName>
    </recommendedName>
</protein>
<comment type="similarity">
    <text evidence="3">Belongs to the eukaryotic RPC3/POLR3C RNA polymerase subunit family.</text>
</comment>
<evidence type="ECO:0000256" key="1">
    <source>
        <dbReference type="ARBA" id="ARBA00006835"/>
    </source>
</evidence>
<dbReference type="SUPFAM" id="SSF46785">
    <property type="entry name" value="Winged helix' DNA-binding domain"/>
    <property type="match status" value="1"/>
</dbReference>
<evidence type="ECO:0000313" key="6">
    <source>
        <dbReference type="Proteomes" id="UP000031512"/>
    </source>
</evidence>
<dbReference type="InterPro" id="IPR036388">
    <property type="entry name" value="WH-like_DNA-bd_sf"/>
</dbReference>
<dbReference type="InterPro" id="IPR013197">
    <property type="entry name" value="RNA_pol_III_RPC82-rel_HTH"/>
</dbReference>
<keyword evidence="6" id="KW-1185">Reference proteome</keyword>
<dbReference type="VEuPathDB" id="PiroplasmaDB:BEWA_005480"/>
<dbReference type="KEGG" id="beq:BEWA_005480"/>
<feature type="domain" description="RNA polymerase III subunit RPC82-related helix-turn-helix" evidence="4">
    <location>
        <begin position="8"/>
        <end position="65"/>
    </location>
</feature>
<keyword evidence="3" id="KW-0804">Transcription</keyword>
<dbReference type="AlphaFoldDB" id="L0AZZ3"/>
<organism evidence="5 6">
    <name type="scientific">Theileria equi strain WA</name>
    <dbReference type="NCBI Taxonomy" id="1537102"/>
    <lineage>
        <taxon>Eukaryota</taxon>
        <taxon>Sar</taxon>
        <taxon>Alveolata</taxon>
        <taxon>Apicomplexa</taxon>
        <taxon>Aconoidasida</taxon>
        <taxon>Piroplasmida</taxon>
        <taxon>Theileriidae</taxon>
        <taxon>Theileria</taxon>
    </lineage>
</organism>
<proteinExistence type="inferred from homology"/>
<comment type="function">
    <text evidence="3">DNA-dependent RNA polymerase catalyzes the transcription of DNA into RNA using the four ribonucleoside triphosphates as substrates. Specific core component of RNA polymerase III which synthesizes small RNAs, such as 5S rRNA and tRNAs.</text>
</comment>
<evidence type="ECO:0000256" key="3">
    <source>
        <dbReference type="RuleBase" id="RU367076"/>
    </source>
</evidence>
<dbReference type="Pfam" id="PF08221">
    <property type="entry name" value="HTH_9"/>
    <property type="match status" value="1"/>
</dbReference>
<dbReference type="STRING" id="1537102.L0AZZ3"/>
<comment type="subcellular location">
    <subcellularLocation>
        <location evidence="3">Nucleus</location>
    </subcellularLocation>
</comment>
<accession>L0AZZ3</accession>
<keyword evidence="3" id="KW-0240">DNA-directed RNA polymerase</keyword>
<keyword evidence="3" id="KW-0539">Nucleus</keyword>
<evidence type="ECO:0000259" key="4">
    <source>
        <dbReference type="Pfam" id="PF08221"/>
    </source>
</evidence>
<dbReference type="eggNOG" id="ENOG502SF5E">
    <property type="taxonomic scope" value="Eukaryota"/>
</dbReference>
<dbReference type="EMBL" id="CP001670">
    <property type="protein sequence ID" value="AFZ81140.1"/>
    <property type="molecule type" value="Genomic_DNA"/>
</dbReference>
<dbReference type="OrthoDB" id="272392at2759"/>
<dbReference type="Proteomes" id="UP000031512">
    <property type="component" value="Chromosome 3"/>
</dbReference>
<dbReference type="GO" id="GO:0003697">
    <property type="term" value="F:single-stranded DNA binding"/>
    <property type="evidence" value="ECO:0007669"/>
    <property type="project" value="UniProtKB-UniRule"/>
</dbReference>
<name>L0AZZ3_THEEQ</name>
<evidence type="ECO:0000313" key="5">
    <source>
        <dbReference type="EMBL" id="AFZ81140.1"/>
    </source>
</evidence>
<dbReference type="PANTHER" id="PTHR12949:SF0">
    <property type="entry name" value="DNA-DIRECTED RNA POLYMERASE III SUBUNIT RPC3"/>
    <property type="match status" value="1"/>
</dbReference>
<sequence>MLSSERDLVLRILEYYFGETVSRIAGHLLLSGPITLHKLASSSSYSFKVVRNTLLILIKHGIVNYDLESSSIGHIDVTHVLYSLSCNNVLSLLLIPYVFLISQDDLDSDSSEVLLQIAKAGIVSLGRVKKALSNIAADVIEESIFKFLDKGLIVVCQSFQQRQNGFQNGESTYNTNSGVLDNLANNMYTLSSGAGFTMSDSQLYKINTKFISESLLKEELKLLMFKRIGGTELLHHVLEVLMKKGTQTSLSYKEIESKVMKSVKTTNVIEPNKVLSILTGLNKHPDKFVLHSIDDRSYSFDWYKAKNMLKERALFGCIKQLYGIKAARIWTLLITIFQENPTTCLDIEEISKRAVVSIQNARAILYQLTIKGFAKLQEPDSNHKIANPTDRQQFYFTSSVDSTHSQIIKNSYKFGSNLLERLVHEKNSNFRRHLMVDDNSLDVTGEANCGVIEIHLIYVIKFIVIMQQLQTFSKS</sequence>
<dbReference type="Gene3D" id="1.10.10.10">
    <property type="entry name" value="Winged helix-like DNA-binding domain superfamily/Winged helix DNA-binding domain"/>
    <property type="match status" value="3"/>
</dbReference>
<gene>
    <name evidence="5" type="ORF">BEWA_005480</name>
</gene>